<feature type="transmembrane region" description="Helical" evidence="1">
    <location>
        <begin position="398"/>
        <end position="416"/>
    </location>
</feature>
<organism evidence="2 3">
    <name type="scientific">Venturia nashicola</name>
    <dbReference type="NCBI Taxonomy" id="86259"/>
    <lineage>
        <taxon>Eukaryota</taxon>
        <taxon>Fungi</taxon>
        <taxon>Dikarya</taxon>
        <taxon>Ascomycota</taxon>
        <taxon>Pezizomycotina</taxon>
        <taxon>Dothideomycetes</taxon>
        <taxon>Pleosporomycetidae</taxon>
        <taxon>Venturiales</taxon>
        <taxon>Venturiaceae</taxon>
        <taxon>Venturia</taxon>
    </lineage>
</organism>
<dbReference type="Proteomes" id="UP000298493">
    <property type="component" value="Unassembled WGS sequence"/>
</dbReference>
<reference evidence="2 3" key="1">
    <citation type="submission" date="2019-04" db="EMBL/GenBank/DDBJ databases">
        <title>High contiguity whole genome sequence and gene annotation resource for two Venturia nashicola isolates.</title>
        <authorList>
            <person name="Prokchorchik M."/>
            <person name="Won K."/>
            <person name="Lee Y."/>
            <person name="Choi E.D."/>
            <person name="Segonzac C."/>
            <person name="Sohn K.H."/>
        </authorList>
    </citation>
    <scope>NUCLEOTIDE SEQUENCE [LARGE SCALE GENOMIC DNA]</scope>
    <source>
        <strain evidence="2 3">PRI2</strain>
    </source>
</reference>
<keyword evidence="1" id="KW-0812">Transmembrane</keyword>
<gene>
    <name evidence="2" type="ORF">E6O75_ATG07457</name>
</gene>
<name>A0A4Z1NV51_9PEZI</name>
<keyword evidence="1" id="KW-1133">Transmembrane helix</keyword>
<feature type="transmembrane region" description="Helical" evidence="1">
    <location>
        <begin position="32"/>
        <end position="54"/>
    </location>
</feature>
<comment type="caution">
    <text evidence="2">The sequence shown here is derived from an EMBL/GenBank/DDBJ whole genome shotgun (WGS) entry which is preliminary data.</text>
</comment>
<keyword evidence="3" id="KW-1185">Reference proteome</keyword>
<keyword evidence="1" id="KW-0472">Membrane</keyword>
<accession>A0A4Z1NV51</accession>
<evidence type="ECO:0000313" key="3">
    <source>
        <dbReference type="Proteomes" id="UP000298493"/>
    </source>
</evidence>
<sequence>MAVLGKRQCYNRDNGYYYCGNTTTPWNDWGRWVLVGVIAFLVFLLLPIICCCACEETEKKRDTSRDVIFAFGPKGDYFLSTNDPKNNAYTFTVRDSNFKSLKNLPLLHDIYSVAIGAEGGIFLACKSVDHKTPSWTYTGRTGLAWDLMDSRLFDKISSVYGASLEDLQKINLVLGPKGSYFTTSKDGPVYRDIPAQLHEKIKSQALIDVKPRQLSLGQNDSYICLWDDLTISYSVNLSYTGLAEKMQEYIDKEGKPPAFIAMNPYDNYSWFLVDADGQCAWHLQSMDKTAIKGIQEAALSYLQRRAREDSTCFTETTTFNGKERSLRVTPQTYFDTPYAVNVNRLADKFPEPVSRLVAMMREPLIGERGRRNAVVFGCASVNIAVACKIRGMDLRSSLVYGGLAGAITLAGYSLSVTRTSNY</sequence>
<protein>
    <submittedName>
        <fullName evidence="2">Uncharacterized protein</fullName>
    </submittedName>
</protein>
<evidence type="ECO:0000256" key="1">
    <source>
        <dbReference type="SAM" id="Phobius"/>
    </source>
</evidence>
<dbReference type="AlphaFoldDB" id="A0A4Z1NV51"/>
<evidence type="ECO:0000313" key="2">
    <source>
        <dbReference type="EMBL" id="TID19997.1"/>
    </source>
</evidence>
<dbReference type="EMBL" id="SNSC02000011">
    <property type="protein sequence ID" value="TID19997.1"/>
    <property type="molecule type" value="Genomic_DNA"/>
</dbReference>
<proteinExistence type="predicted"/>
<dbReference type="STRING" id="86259.A0A4Z1NV51"/>